<dbReference type="Proteomes" id="UP001501495">
    <property type="component" value="Unassembled WGS sequence"/>
</dbReference>
<dbReference type="InterPro" id="IPR013324">
    <property type="entry name" value="RNA_pol_sigma_r3/r4-like"/>
</dbReference>
<evidence type="ECO:0008006" key="10">
    <source>
        <dbReference type="Google" id="ProtNLM"/>
    </source>
</evidence>
<dbReference type="SUPFAM" id="SSF88659">
    <property type="entry name" value="Sigma3 and sigma4 domains of RNA polymerase sigma factors"/>
    <property type="match status" value="1"/>
</dbReference>
<proteinExistence type="inferred from homology"/>
<dbReference type="Pfam" id="PF13490">
    <property type="entry name" value="zf-HC2"/>
    <property type="match status" value="1"/>
</dbReference>
<comment type="similarity">
    <text evidence="1">Belongs to the sigma-70 factor family. ECF subfamily.</text>
</comment>
<organism evidence="8 9">
    <name type="scientific">Nocardioides fonticola</name>
    <dbReference type="NCBI Taxonomy" id="450363"/>
    <lineage>
        <taxon>Bacteria</taxon>
        <taxon>Bacillati</taxon>
        <taxon>Actinomycetota</taxon>
        <taxon>Actinomycetes</taxon>
        <taxon>Propionibacteriales</taxon>
        <taxon>Nocardioidaceae</taxon>
        <taxon>Nocardioides</taxon>
    </lineage>
</organism>
<protein>
    <recommendedName>
        <fullName evidence="10">Sigma-70 family RNA polymerase sigma factor</fullName>
    </recommendedName>
</protein>
<evidence type="ECO:0000256" key="3">
    <source>
        <dbReference type="ARBA" id="ARBA00023082"/>
    </source>
</evidence>
<evidence type="ECO:0000256" key="1">
    <source>
        <dbReference type="ARBA" id="ARBA00010641"/>
    </source>
</evidence>
<evidence type="ECO:0000256" key="2">
    <source>
        <dbReference type="ARBA" id="ARBA00023015"/>
    </source>
</evidence>
<gene>
    <name evidence="8" type="ORF">GCM10022215_08940</name>
</gene>
<dbReference type="PANTHER" id="PTHR43133:SF8">
    <property type="entry name" value="RNA POLYMERASE SIGMA FACTOR HI_1459-RELATED"/>
    <property type="match status" value="1"/>
</dbReference>
<evidence type="ECO:0000256" key="5">
    <source>
        <dbReference type="ARBA" id="ARBA00023163"/>
    </source>
</evidence>
<dbReference type="Pfam" id="PF04542">
    <property type="entry name" value="Sigma70_r2"/>
    <property type="match status" value="1"/>
</dbReference>
<keyword evidence="2" id="KW-0805">Transcription regulation</keyword>
<dbReference type="InterPro" id="IPR027383">
    <property type="entry name" value="Znf_put"/>
</dbReference>
<evidence type="ECO:0000259" key="7">
    <source>
        <dbReference type="Pfam" id="PF13490"/>
    </source>
</evidence>
<dbReference type="InterPro" id="IPR041916">
    <property type="entry name" value="Anti_sigma_zinc_sf"/>
</dbReference>
<dbReference type="Gene3D" id="1.10.10.1320">
    <property type="entry name" value="Anti-sigma factor, zinc-finger domain"/>
    <property type="match status" value="1"/>
</dbReference>
<keyword evidence="5" id="KW-0804">Transcription</keyword>
<dbReference type="EMBL" id="BAAAZH010000008">
    <property type="protein sequence ID" value="GAA4112526.1"/>
    <property type="molecule type" value="Genomic_DNA"/>
</dbReference>
<dbReference type="InterPro" id="IPR014284">
    <property type="entry name" value="RNA_pol_sigma-70_dom"/>
</dbReference>
<dbReference type="InterPro" id="IPR007627">
    <property type="entry name" value="RNA_pol_sigma70_r2"/>
</dbReference>
<evidence type="ECO:0000313" key="8">
    <source>
        <dbReference type="EMBL" id="GAA4112526.1"/>
    </source>
</evidence>
<name>A0ABP7XDD4_9ACTN</name>
<keyword evidence="4" id="KW-0238">DNA-binding</keyword>
<accession>A0ABP7XDD4</accession>
<evidence type="ECO:0000313" key="9">
    <source>
        <dbReference type="Proteomes" id="UP001501495"/>
    </source>
</evidence>
<dbReference type="NCBIfam" id="TIGR02937">
    <property type="entry name" value="sigma70-ECF"/>
    <property type="match status" value="1"/>
</dbReference>
<feature type="domain" description="Putative zinc-finger" evidence="7">
    <location>
        <begin position="204"/>
        <end position="237"/>
    </location>
</feature>
<dbReference type="RefSeq" id="WP_344732037.1">
    <property type="nucleotide sequence ID" value="NZ_BAAAZH010000008.1"/>
</dbReference>
<evidence type="ECO:0000256" key="4">
    <source>
        <dbReference type="ARBA" id="ARBA00023125"/>
    </source>
</evidence>
<dbReference type="InterPro" id="IPR036388">
    <property type="entry name" value="WH-like_DNA-bd_sf"/>
</dbReference>
<comment type="caution">
    <text evidence="8">The sequence shown here is derived from an EMBL/GenBank/DDBJ whole genome shotgun (WGS) entry which is preliminary data.</text>
</comment>
<dbReference type="SUPFAM" id="SSF88946">
    <property type="entry name" value="Sigma2 domain of RNA polymerase sigma factors"/>
    <property type="match status" value="1"/>
</dbReference>
<dbReference type="PANTHER" id="PTHR43133">
    <property type="entry name" value="RNA POLYMERASE ECF-TYPE SIGMA FACTO"/>
    <property type="match status" value="1"/>
</dbReference>
<dbReference type="InterPro" id="IPR013325">
    <property type="entry name" value="RNA_pol_sigma_r2"/>
</dbReference>
<dbReference type="InterPro" id="IPR039425">
    <property type="entry name" value="RNA_pol_sigma-70-like"/>
</dbReference>
<feature type="domain" description="RNA polymerase sigma-70 region 2" evidence="6">
    <location>
        <begin position="40"/>
        <end position="107"/>
    </location>
</feature>
<dbReference type="Gene3D" id="1.10.1740.10">
    <property type="match status" value="1"/>
</dbReference>
<keyword evidence="9" id="KW-1185">Reference proteome</keyword>
<evidence type="ECO:0000259" key="6">
    <source>
        <dbReference type="Pfam" id="PF04542"/>
    </source>
</evidence>
<reference evidence="9" key="1">
    <citation type="journal article" date="2019" name="Int. J. Syst. Evol. Microbiol.">
        <title>The Global Catalogue of Microorganisms (GCM) 10K type strain sequencing project: providing services to taxonomists for standard genome sequencing and annotation.</title>
        <authorList>
            <consortium name="The Broad Institute Genomics Platform"/>
            <consortium name="The Broad Institute Genome Sequencing Center for Infectious Disease"/>
            <person name="Wu L."/>
            <person name="Ma J."/>
        </authorList>
    </citation>
    <scope>NUCLEOTIDE SEQUENCE [LARGE SCALE GENOMIC DNA]</scope>
    <source>
        <strain evidence="9">JCM 16703</strain>
    </source>
</reference>
<dbReference type="Gene3D" id="1.10.10.10">
    <property type="entry name" value="Winged helix-like DNA-binding domain superfamily/Winged helix DNA-binding domain"/>
    <property type="match status" value="1"/>
</dbReference>
<sequence>MGTGVQEPVGPVGSLEAETASDADLLAAVRAGDTDAFGVLYERHVEAARRLARSLSSDGVDPDDLVADAFAQVLGILQRGGGPECAFRAYLLTTLRHEHAQRRRGLSRVRPTDDLEALDSGVPFEDTAVLSFDHAAAAEAFGSLPERWQLVLWHTEIERERASEVARLLGMSPASVSALAYRAREGLRQAYLSRHLGTGEDERCSRARALLSAYVRGGTSRRDGRAVEEHLEECRPCTALMLELRELNTSLAGLLGPAVLGAGAAAYLAGGSAITAGAGLPALWAALVDRVRAFVTEHTAAAAAAGTAVTVAIGGGLVVVEQHRDDPAPITRVAPAPSTPSATAPTALPWNGPRRARVLEAPTLRRAPQPAPVVEAGPVRSGVSAQRSSLRVRATRTRAAFGFLYRVTVSVSGLARGSSALLTVAADRPIATFTLARGCGYVGIGRASCRITRTPTRLTFAVVPFPGRVTRLLVRATAPRSRPDLVRLLLRR</sequence>
<keyword evidence="3" id="KW-0731">Sigma factor</keyword>